<sequence>MPNQILLDQSAYLICYVDASWASDLNDRKSTTGYLFKVFNCLIAWNTKKQPTVSLSSTEAWNTKKQPTVSLSSTEAEYIALAAASAEGVWLIGLLKEFGYEKMQINCLIEEECWNNRYLDHMTY</sequence>
<gene>
    <name evidence="1" type="ORF">QE152_g2045</name>
</gene>
<dbReference type="PANTHER" id="PTHR11439">
    <property type="entry name" value="GAG-POL-RELATED RETROTRANSPOSON"/>
    <property type="match status" value="1"/>
</dbReference>
<protein>
    <submittedName>
        <fullName evidence="1">Uncharacterized protein</fullName>
    </submittedName>
</protein>
<dbReference type="Proteomes" id="UP001458880">
    <property type="component" value="Unassembled WGS sequence"/>
</dbReference>
<dbReference type="PANTHER" id="PTHR11439:SF483">
    <property type="entry name" value="PEPTIDE SYNTHASE GLIP-LIKE, PUTATIVE (AFU_ORTHOLOGUE AFUA_3G12920)-RELATED"/>
    <property type="match status" value="1"/>
</dbReference>
<comment type="caution">
    <text evidence="1">The sequence shown here is derived from an EMBL/GenBank/DDBJ whole genome shotgun (WGS) entry which is preliminary data.</text>
</comment>
<dbReference type="CDD" id="cd09272">
    <property type="entry name" value="RNase_HI_RT_Ty1"/>
    <property type="match status" value="1"/>
</dbReference>
<dbReference type="EMBL" id="JASPKY010000013">
    <property type="protein sequence ID" value="KAK9753456.1"/>
    <property type="molecule type" value="Genomic_DNA"/>
</dbReference>
<dbReference type="AlphaFoldDB" id="A0AAW1N0S7"/>
<accession>A0AAW1N0S7</accession>
<keyword evidence="2" id="KW-1185">Reference proteome</keyword>
<evidence type="ECO:0000313" key="2">
    <source>
        <dbReference type="Proteomes" id="UP001458880"/>
    </source>
</evidence>
<proteinExistence type="predicted"/>
<reference evidence="1 2" key="1">
    <citation type="journal article" date="2024" name="BMC Genomics">
        <title>De novo assembly and annotation of Popillia japonica's genome with initial clues to its potential as an invasive pest.</title>
        <authorList>
            <person name="Cucini C."/>
            <person name="Boschi S."/>
            <person name="Funari R."/>
            <person name="Cardaioli E."/>
            <person name="Iannotti N."/>
            <person name="Marturano G."/>
            <person name="Paoli F."/>
            <person name="Bruttini M."/>
            <person name="Carapelli A."/>
            <person name="Frati F."/>
            <person name="Nardi F."/>
        </authorList>
    </citation>
    <scope>NUCLEOTIDE SEQUENCE [LARGE SCALE GENOMIC DNA]</scope>
    <source>
        <strain evidence="1">DMR45628</strain>
    </source>
</reference>
<organism evidence="1 2">
    <name type="scientific">Popillia japonica</name>
    <name type="common">Japanese beetle</name>
    <dbReference type="NCBI Taxonomy" id="7064"/>
    <lineage>
        <taxon>Eukaryota</taxon>
        <taxon>Metazoa</taxon>
        <taxon>Ecdysozoa</taxon>
        <taxon>Arthropoda</taxon>
        <taxon>Hexapoda</taxon>
        <taxon>Insecta</taxon>
        <taxon>Pterygota</taxon>
        <taxon>Neoptera</taxon>
        <taxon>Endopterygota</taxon>
        <taxon>Coleoptera</taxon>
        <taxon>Polyphaga</taxon>
        <taxon>Scarabaeiformia</taxon>
        <taxon>Scarabaeidae</taxon>
        <taxon>Rutelinae</taxon>
        <taxon>Popillia</taxon>
    </lineage>
</organism>
<name>A0AAW1N0S7_POPJA</name>
<evidence type="ECO:0000313" key="1">
    <source>
        <dbReference type="EMBL" id="KAK9753456.1"/>
    </source>
</evidence>